<keyword evidence="1 2" id="KW-0238">DNA-binding</keyword>
<dbReference type="AlphaFoldDB" id="A0A543F2U4"/>
<dbReference type="NCBIfam" id="TIGR00621">
    <property type="entry name" value="ssb"/>
    <property type="match status" value="1"/>
</dbReference>
<dbReference type="InterPro" id="IPR011344">
    <property type="entry name" value="ssDNA-bd"/>
</dbReference>
<dbReference type="Proteomes" id="UP000320235">
    <property type="component" value="Unassembled WGS sequence"/>
</dbReference>
<name>A0A543F2U4_9MICO</name>
<dbReference type="PANTHER" id="PTHR10302:SF27">
    <property type="entry name" value="SINGLE-STRANDED DNA-BINDING PROTEIN"/>
    <property type="match status" value="1"/>
</dbReference>
<dbReference type="RefSeq" id="WP_141894368.1">
    <property type="nucleotide sequence ID" value="NZ_BAABLH010000005.1"/>
</dbReference>
<dbReference type="OrthoDB" id="4427276at2"/>
<keyword evidence="6" id="KW-1185">Reference proteome</keyword>
<protein>
    <recommendedName>
        <fullName evidence="3">Single-stranded DNA-binding protein</fullName>
    </recommendedName>
</protein>
<evidence type="ECO:0000256" key="4">
    <source>
        <dbReference type="SAM" id="MobiDB-lite"/>
    </source>
</evidence>
<organism evidence="5 6">
    <name type="scientific">Microbacterium kyungheense</name>
    <dbReference type="NCBI Taxonomy" id="1263636"/>
    <lineage>
        <taxon>Bacteria</taxon>
        <taxon>Bacillati</taxon>
        <taxon>Actinomycetota</taxon>
        <taxon>Actinomycetes</taxon>
        <taxon>Micrococcales</taxon>
        <taxon>Microbacteriaceae</taxon>
        <taxon>Microbacterium</taxon>
    </lineage>
</organism>
<proteinExistence type="predicted"/>
<dbReference type="EMBL" id="VFPE01000002">
    <property type="protein sequence ID" value="TQM28110.1"/>
    <property type="molecule type" value="Genomic_DNA"/>
</dbReference>
<dbReference type="InterPro" id="IPR000424">
    <property type="entry name" value="Primosome_PriB/ssb"/>
</dbReference>
<dbReference type="GO" id="GO:0009295">
    <property type="term" value="C:nucleoid"/>
    <property type="evidence" value="ECO:0007669"/>
    <property type="project" value="TreeGrafter"/>
</dbReference>
<dbReference type="SUPFAM" id="SSF50249">
    <property type="entry name" value="Nucleic acid-binding proteins"/>
    <property type="match status" value="1"/>
</dbReference>
<dbReference type="Gene3D" id="2.40.50.140">
    <property type="entry name" value="Nucleic acid-binding proteins"/>
    <property type="match status" value="1"/>
</dbReference>
<evidence type="ECO:0000313" key="6">
    <source>
        <dbReference type="Proteomes" id="UP000320235"/>
    </source>
</evidence>
<dbReference type="CDD" id="cd04496">
    <property type="entry name" value="SSB_OBF"/>
    <property type="match status" value="1"/>
</dbReference>
<accession>A0A543F2U4</accession>
<sequence length="183" mass="19677">MSDLYDSITVTGNVASEPQFKRTPNGVPITSFRVASGQRKYDKQTERWIDSGTNWYTVSVFRGLADHAFASLHRGDRVILTGRLRQREWESGEKSGVAFDIEADALGHDLLWGTTTFVKDERRRTVDPIPADAWQTPAGADAWAAPGVGDGERPAALEDPSAAELVGARAGGGAGEGSADSPF</sequence>
<dbReference type="Pfam" id="PF00436">
    <property type="entry name" value="SSB"/>
    <property type="match status" value="1"/>
</dbReference>
<gene>
    <name evidence="5" type="ORF">FB391_2162</name>
</gene>
<evidence type="ECO:0000256" key="1">
    <source>
        <dbReference type="ARBA" id="ARBA00023125"/>
    </source>
</evidence>
<feature type="region of interest" description="Disordered" evidence="4">
    <location>
        <begin position="129"/>
        <end position="183"/>
    </location>
</feature>
<evidence type="ECO:0000256" key="3">
    <source>
        <dbReference type="RuleBase" id="RU000524"/>
    </source>
</evidence>
<dbReference type="PANTHER" id="PTHR10302">
    <property type="entry name" value="SINGLE-STRANDED DNA-BINDING PROTEIN"/>
    <property type="match status" value="1"/>
</dbReference>
<dbReference type="PROSITE" id="PS50935">
    <property type="entry name" value="SSB"/>
    <property type="match status" value="1"/>
</dbReference>
<dbReference type="GO" id="GO:0003697">
    <property type="term" value="F:single-stranded DNA binding"/>
    <property type="evidence" value="ECO:0007669"/>
    <property type="project" value="InterPro"/>
</dbReference>
<dbReference type="GO" id="GO:0006260">
    <property type="term" value="P:DNA replication"/>
    <property type="evidence" value="ECO:0007669"/>
    <property type="project" value="InterPro"/>
</dbReference>
<evidence type="ECO:0000313" key="5">
    <source>
        <dbReference type="EMBL" id="TQM28110.1"/>
    </source>
</evidence>
<reference evidence="5 6" key="1">
    <citation type="submission" date="2019-06" db="EMBL/GenBank/DDBJ databases">
        <title>Sequencing the genomes of 1000 actinobacteria strains.</title>
        <authorList>
            <person name="Klenk H.-P."/>
        </authorList>
    </citation>
    <scope>NUCLEOTIDE SEQUENCE [LARGE SCALE GENOMIC DNA]</scope>
    <source>
        <strain evidence="5 6">DSM 105492</strain>
    </source>
</reference>
<dbReference type="InterPro" id="IPR012340">
    <property type="entry name" value="NA-bd_OB-fold"/>
</dbReference>
<comment type="caution">
    <text evidence="5">The sequence shown here is derived from an EMBL/GenBank/DDBJ whole genome shotgun (WGS) entry which is preliminary data.</text>
</comment>
<evidence type="ECO:0000256" key="2">
    <source>
        <dbReference type="PROSITE-ProRule" id="PRU00252"/>
    </source>
</evidence>